<evidence type="ECO:0000256" key="10">
    <source>
        <dbReference type="ARBA" id="ARBA00047944"/>
    </source>
</evidence>
<name>A0A381R2J9_9ZZZZ</name>
<gene>
    <name evidence="13" type="ORF">METZ01_LOCUS36931</name>
</gene>
<dbReference type="InterPro" id="IPR046887">
    <property type="entry name" value="RsmE_PUA-like"/>
</dbReference>
<keyword evidence="8" id="KW-0949">S-adenosyl-L-methionine</keyword>
<dbReference type="PANTHER" id="PTHR30027:SF3">
    <property type="entry name" value="16S RRNA (URACIL(1498)-N(3))-METHYLTRANSFERASE"/>
    <property type="match status" value="1"/>
</dbReference>
<dbReference type="Gene3D" id="3.40.1280.10">
    <property type="match status" value="1"/>
</dbReference>
<evidence type="ECO:0000256" key="3">
    <source>
        <dbReference type="ARBA" id="ARBA00012328"/>
    </source>
</evidence>
<reference evidence="13" key="1">
    <citation type="submission" date="2018-05" db="EMBL/GenBank/DDBJ databases">
        <authorList>
            <person name="Lanie J.A."/>
            <person name="Ng W.-L."/>
            <person name="Kazmierczak K.M."/>
            <person name="Andrzejewski T.M."/>
            <person name="Davidsen T.M."/>
            <person name="Wayne K.J."/>
            <person name="Tettelin H."/>
            <person name="Glass J.I."/>
            <person name="Rusch D."/>
            <person name="Podicherti R."/>
            <person name="Tsui H.-C.T."/>
            <person name="Winkler M.E."/>
        </authorList>
    </citation>
    <scope>NUCLEOTIDE SEQUENCE</scope>
</reference>
<dbReference type="PIRSF" id="PIRSF015601">
    <property type="entry name" value="MTase_slr0722"/>
    <property type="match status" value="1"/>
</dbReference>
<dbReference type="NCBIfam" id="NF008696">
    <property type="entry name" value="PRK11713.3-5"/>
    <property type="match status" value="1"/>
</dbReference>
<comment type="similarity">
    <text evidence="2">Belongs to the RNA methyltransferase RsmE family.</text>
</comment>
<dbReference type="SUPFAM" id="SSF75217">
    <property type="entry name" value="alpha/beta knot"/>
    <property type="match status" value="1"/>
</dbReference>
<dbReference type="CDD" id="cd18084">
    <property type="entry name" value="RsmE-like"/>
    <property type="match status" value="1"/>
</dbReference>
<dbReference type="NCBIfam" id="TIGR00046">
    <property type="entry name" value="RsmE family RNA methyltransferase"/>
    <property type="match status" value="1"/>
</dbReference>
<dbReference type="GO" id="GO:0005737">
    <property type="term" value="C:cytoplasm"/>
    <property type="evidence" value="ECO:0007669"/>
    <property type="project" value="UniProtKB-SubCell"/>
</dbReference>
<comment type="subcellular location">
    <subcellularLocation>
        <location evidence="1">Cytoplasm</location>
    </subcellularLocation>
</comment>
<dbReference type="EC" id="2.1.1.193" evidence="3"/>
<dbReference type="GO" id="GO:0070475">
    <property type="term" value="P:rRNA base methylation"/>
    <property type="evidence" value="ECO:0007669"/>
    <property type="project" value="TreeGrafter"/>
</dbReference>
<evidence type="ECO:0000259" key="12">
    <source>
        <dbReference type="Pfam" id="PF20260"/>
    </source>
</evidence>
<feature type="domain" description="Ribosomal RNA small subunit methyltransferase E methyltransferase" evidence="11">
    <location>
        <begin position="88"/>
        <end position="252"/>
    </location>
</feature>
<keyword evidence="5" id="KW-0698">rRNA processing</keyword>
<evidence type="ECO:0000256" key="8">
    <source>
        <dbReference type="ARBA" id="ARBA00022691"/>
    </source>
</evidence>
<keyword evidence="4" id="KW-0963">Cytoplasm</keyword>
<dbReference type="GO" id="GO:0070042">
    <property type="term" value="F:rRNA (uridine-N3-)-methyltransferase activity"/>
    <property type="evidence" value="ECO:0007669"/>
    <property type="project" value="TreeGrafter"/>
</dbReference>
<evidence type="ECO:0000313" key="13">
    <source>
        <dbReference type="EMBL" id="SUZ84077.1"/>
    </source>
</evidence>
<dbReference type="InterPro" id="IPR046886">
    <property type="entry name" value="RsmE_MTase_dom"/>
</dbReference>
<dbReference type="Gene3D" id="2.40.240.20">
    <property type="entry name" value="Hypothetical PUA domain-like, domain 1"/>
    <property type="match status" value="1"/>
</dbReference>
<dbReference type="InterPro" id="IPR029028">
    <property type="entry name" value="Alpha/beta_knot_MTases"/>
</dbReference>
<dbReference type="InterPro" id="IPR006700">
    <property type="entry name" value="RsmE"/>
</dbReference>
<evidence type="ECO:0000256" key="9">
    <source>
        <dbReference type="ARBA" id="ARBA00025699"/>
    </source>
</evidence>
<evidence type="ECO:0000256" key="7">
    <source>
        <dbReference type="ARBA" id="ARBA00022679"/>
    </source>
</evidence>
<accession>A0A381R2J9</accession>
<dbReference type="PANTHER" id="PTHR30027">
    <property type="entry name" value="RIBOSOMAL RNA SMALL SUBUNIT METHYLTRANSFERASE E"/>
    <property type="match status" value="1"/>
</dbReference>
<dbReference type="InterPro" id="IPR015947">
    <property type="entry name" value="PUA-like_sf"/>
</dbReference>
<proteinExistence type="inferred from homology"/>
<keyword evidence="7" id="KW-0808">Transferase</keyword>
<evidence type="ECO:0000259" key="11">
    <source>
        <dbReference type="Pfam" id="PF04452"/>
    </source>
</evidence>
<dbReference type="SUPFAM" id="SSF88697">
    <property type="entry name" value="PUA domain-like"/>
    <property type="match status" value="1"/>
</dbReference>
<protein>
    <recommendedName>
        <fullName evidence="3">16S rRNA (uracil(1498)-N(3))-methyltransferase</fullName>
        <ecNumber evidence="3">2.1.1.193</ecNumber>
    </recommendedName>
</protein>
<dbReference type="AlphaFoldDB" id="A0A381R2J9"/>
<dbReference type="EMBL" id="UINC01001580">
    <property type="protein sequence ID" value="SUZ84077.1"/>
    <property type="molecule type" value="Genomic_DNA"/>
</dbReference>
<evidence type="ECO:0000256" key="1">
    <source>
        <dbReference type="ARBA" id="ARBA00004496"/>
    </source>
</evidence>
<feature type="domain" description="Ribosomal RNA small subunit methyltransferase E PUA-like" evidence="12">
    <location>
        <begin position="33"/>
        <end position="71"/>
    </location>
</feature>
<evidence type="ECO:0000256" key="4">
    <source>
        <dbReference type="ARBA" id="ARBA00022490"/>
    </source>
</evidence>
<keyword evidence="6" id="KW-0489">Methyltransferase</keyword>
<comment type="function">
    <text evidence="9">Specifically methylates the N3 position of the uracil ring of uridine 1498 (m3U1498) in 16S rRNA. Acts on the fully assembled 30S ribosomal subunit.</text>
</comment>
<dbReference type="InterPro" id="IPR029026">
    <property type="entry name" value="tRNA_m1G_MTases_N"/>
</dbReference>
<evidence type="ECO:0000256" key="2">
    <source>
        <dbReference type="ARBA" id="ARBA00005528"/>
    </source>
</evidence>
<sequence length="262" mass="30144">MLFILTLNQSKVKKLKTIRIYINEKIQEGNLLINQESSHYLKNVMRLKLGDAFNVFNQRDGEWSAILKKYNNRKHQVLIQEFLGNKKPPEDIWILFSPVRKLRVDFISQKITELGASLIWPIITKRTQYKNINTKRIISNTIEAAEQCGITHIPIVKEPTSLEWLIDNWENSGEGRGIIFCDEESSGNPLQLLRQAGEDLPNMKWSILIGPEGGFDSEERKMVMKMANVVNISLGPRILRSDTAIIAALSAFHLVLGDWRRY</sequence>
<organism evidence="13">
    <name type="scientific">marine metagenome</name>
    <dbReference type="NCBI Taxonomy" id="408172"/>
    <lineage>
        <taxon>unclassified sequences</taxon>
        <taxon>metagenomes</taxon>
        <taxon>ecological metagenomes</taxon>
    </lineage>
</organism>
<dbReference type="Pfam" id="PF20260">
    <property type="entry name" value="PUA_4"/>
    <property type="match status" value="1"/>
</dbReference>
<dbReference type="Pfam" id="PF04452">
    <property type="entry name" value="Methyltrans_RNA"/>
    <property type="match status" value="1"/>
</dbReference>
<evidence type="ECO:0000256" key="6">
    <source>
        <dbReference type="ARBA" id="ARBA00022603"/>
    </source>
</evidence>
<evidence type="ECO:0000256" key="5">
    <source>
        <dbReference type="ARBA" id="ARBA00022552"/>
    </source>
</evidence>
<comment type="catalytic activity">
    <reaction evidence="10">
        <text>uridine(1498) in 16S rRNA + S-adenosyl-L-methionine = N(3)-methyluridine(1498) in 16S rRNA + S-adenosyl-L-homocysteine + H(+)</text>
        <dbReference type="Rhea" id="RHEA:42920"/>
        <dbReference type="Rhea" id="RHEA-COMP:10283"/>
        <dbReference type="Rhea" id="RHEA-COMP:10284"/>
        <dbReference type="ChEBI" id="CHEBI:15378"/>
        <dbReference type="ChEBI" id="CHEBI:57856"/>
        <dbReference type="ChEBI" id="CHEBI:59789"/>
        <dbReference type="ChEBI" id="CHEBI:65315"/>
        <dbReference type="ChEBI" id="CHEBI:74502"/>
        <dbReference type="EC" id="2.1.1.193"/>
    </reaction>
</comment>